<evidence type="ECO:0000256" key="1">
    <source>
        <dbReference type="SAM" id="MobiDB-lite"/>
    </source>
</evidence>
<proteinExistence type="predicted"/>
<organism evidence="2 3">
    <name type="scientific">Trichoderma arundinaceum</name>
    <dbReference type="NCBI Taxonomy" id="490622"/>
    <lineage>
        <taxon>Eukaryota</taxon>
        <taxon>Fungi</taxon>
        <taxon>Dikarya</taxon>
        <taxon>Ascomycota</taxon>
        <taxon>Pezizomycotina</taxon>
        <taxon>Sordariomycetes</taxon>
        <taxon>Hypocreomycetidae</taxon>
        <taxon>Hypocreales</taxon>
        <taxon>Hypocreaceae</taxon>
        <taxon>Trichoderma</taxon>
    </lineage>
</organism>
<evidence type="ECO:0000313" key="2">
    <source>
        <dbReference type="EMBL" id="RFU72960.1"/>
    </source>
</evidence>
<protein>
    <submittedName>
        <fullName evidence="2">Uncharacterized protein</fullName>
    </submittedName>
</protein>
<sequence>MAMEESSQSTAEEAGGGTYVQLPAAAITAKAQEDAVGFAASNELASGSRGATTTGASYLSPAAKNGRSGARAVRSQSQRGAMHAAAASVAWIACKNVGPDRVQSEGVRRGRRGRALEVLVENRSLESPSSKQRGQQGGGGGGAVLGAAAEAAVPYLLGCNGGEKKKAA</sequence>
<feature type="region of interest" description="Disordered" evidence="1">
    <location>
        <begin position="120"/>
        <end position="143"/>
    </location>
</feature>
<gene>
    <name evidence="2" type="ORF">TARUN_9293</name>
</gene>
<evidence type="ECO:0000313" key="3">
    <source>
        <dbReference type="Proteomes" id="UP000266272"/>
    </source>
</evidence>
<dbReference type="AlphaFoldDB" id="A0A395NA43"/>
<comment type="caution">
    <text evidence="2">The sequence shown here is derived from an EMBL/GenBank/DDBJ whole genome shotgun (WGS) entry which is preliminary data.</text>
</comment>
<dbReference type="EMBL" id="PXOA01000732">
    <property type="protein sequence ID" value="RFU72960.1"/>
    <property type="molecule type" value="Genomic_DNA"/>
</dbReference>
<reference evidence="2 3" key="1">
    <citation type="journal article" date="2018" name="PLoS Pathog.">
        <title>Evolution of structural diversity of trichothecenes, a family of toxins produced by plant pathogenic and entomopathogenic fungi.</title>
        <authorList>
            <person name="Proctor R.H."/>
            <person name="McCormick S.P."/>
            <person name="Kim H.S."/>
            <person name="Cardoza R.E."/>
            <person name="Stanley A.M."/>
            <person name="Lindo L."/>
            <person name="Kelly A."/>
            <person name="Brown D.W."/>
            <person name="Lee T."/>
            <person name="Vaughan M.M."/>
            <person name="Alexander N.J."/>
            <person name="Busman M."/>
            <person name="Gutierrez S."/>
        </authorList>
    </citation>
    <scope>NUCLEOTIDE SEQUENCE [LARGE SCALE GENOMIC DNA]</scope>
    <source>
        <strain evidence="2 3">IBT 40837</strain>
    </source>
</reference>
<feature type="compositionally biased region" description="Polar residues" evidence="1">
    <location>
        <begin position="45"/>
        <end position="57"/>
    </location>
</feature>
<name>A0A395NA43_TRIAR</name>
<feature type="region of interest" description="Disordered" evidence="1">
    <location>
        <begin position="45"/>
        <end position="79"/>
    </location>
</feature>
<dbReference type="Proteomes" id="UP000266272">
    <property type="component" value="Unassembled WGS sequence"/>
</dbReference>
<keyword evidence="3" id="KW-1185">Reference proteome</keyword>
<accession>A0A395NA43</accession>